<dbReference type="GO" id="GO:0009279">
    <property type="term" value="C:cell outer membrane"/>
    <property type="evidence" value="ECO:0007669"/>
    <property type="project" value="UniProtKB-SubCell"/>
</dbReference>
<name>N6YCW7_THAL4</name>
<dbReference type="Pfam" id="PF09411">
    <property type="entry name" value="PagL"/>
    <property type="match status" value="1"/>
</dbReference>
<comment type="subcellular location">
    <subcellularLocation>
        <location evidence="1">Cell outer membrane</location>
    </subcellularLocation>
</comment>
<dbReference type="EMBL" id="AMXE01000016">
    <property type="protein sequence ID" value="ENO89350.1"/>
    <property type="molecule type" value="Genomic_DNA"/>
</dbReference>
<evidence type="ECO:0000313" key="4">
    <source>
        <dbReference type="Proteomes" id="UP000013232"/>
    </source>
</evidence>
<evidence type="ECO:0000313" key="3">
    <source>
        <dbReference type="EMBL" id="ENO89350.1"/>
    </source>
</evidence>
<dbReference type="AlphaFoldDB" id="N6YCW7"/>
<evidence type="ECO:0000256" key="1">
    <source>
        <dbReference type="ARBA" id="ARBA00004442"/>
    </source>
</evidence>
<accession>N6YCW7</accession>
<sequence length="194" mass="21141">MLRSKTCAFPGLILCVAMNVLFPAATAAQTLADLGHRFYVDAGTTGDDDPAHTAALGMLIPSALLSSIPRTAGPLSLHWDVSLAHWRTDHVRSGRHHFTQLTGMGVWRHPVGGPDAPWFVDLGLGISIFDRLYRSGADKFSTAFQFTEAVGLGYRFGGKHAYEISLRAQHISNAGIKKPNPGENIVRLRFACRF</sequence>
<dbReference type="Proteomes" id="UP000013232">
    <property type="component" value="Unassembled WGS sequence"/>
</dbReference>
<gene>
    <name evidence="3" type="ORF">C666_06665</name>
</gene>
<evidence type="ECO:0000256" key="2">
    <source>
        <dbReference type="SAM" id="SignalP"/>
    </source>
</evidence>
<dbReference type="STRING" id="1123367.GCA_000621305_01034"/>
<dbReference type="SUPFAM" id="SSF56925">
    <property type="entry name" value="OMPA-like"/>
    <property type="match status" value="1"/>
</dbReference>
<dbReference type="OrthoDB" id="5297282at2"/>
<keyword evidence="2" id="KW-0732">Signal</keyword>
<feature type="signal peptide" evidence="2">
    <location>
        <begin position="1"/>
        <end position="27"/>
    </location>
</feature>
<proteinExistence type="predicted"/>
<dbReference type="InterPro" id="IPR018550">
    <property type="entry name" value="Lipid-A_deacylase-rel"/>
</dbReference>
<dbReference type="eggNOG" id="COG3637">
    <property type="taxonomic scope" value="Bacteria"/>
</dbReference>
<keyword evidence="4" id="KW-1185">Reference proteome</keyword>
<dbReference type="RefSeq" id="WP_004335838.1">
    <property type="nucleotide sequence ID" value="NZ_AMXE01000016.1"/>
</dbReference>
<protein>
    <recommendedName>
        <fullName evidence="5">Acyloxyacyl hydrolase</fullName>
    </recommendedName>
</protein>
<evidence type="ECO:0008006" key="5">
    <source>
        <dbReference type="Google" id="ProtNLM"/>
    </source>
</evidence>
<dbReference type="Gene3D" id="2.40.160.20">
    <property type="match status" value="1"/>
</dbReference>
<dbReference type="InterPro" id="IPR011250">
    <property type="entry name" value="OMP/PagP_B-barrel"/>
</dbReference>
<reference evidence="3 4" key="1">
    <citation type="submission" date="2012-09" db="EMBL/GenBank/DDBJ databases">
        <title>Draft Genome Sequences of 6 Strains from Genus Thauera.</title>
        <authorList>
            <person name="Liu B."/>
            <person name="Shapleigh J.P."/>
            <person name="Frostegard A.H."/>
        </authorList>
    </citation>
    <scope>NUCLEOTIDE SEQUENCE [LARGE SCALE GENOMIC DNA]</scope>
    <source>
        <strain evidence="4">47Lol / DSM 12138</strain>
    </source>
</reference>
<feature type="chain" id="PRO_5004128331" description="Acyloxyacyl hydrolase" evidence="2">
    <location>
        <begin position="28"/>
        <end position="194"/>
    </location>
</feature>
<organism evidence="3 4">
    <name type="scientific">Thauera linaloolentis (strain DSM 12138 / JCM 21573 / CCUG 41526 / CIP 105981 / IAM 15112 / NBRC 102519 / 47Lol)</name>
    <dbReference type="NCBI Taxonomy" id="1123367"/>
    <lineage>
        <taxon>Bacteria</taxon>
        <taxon>Pseudomonadati</taxon>
        <taxon>Pseudomonadota</taxon>
        <taxon>Betaproteobacteria</taxon>
        <taxon>Rhodocyclales</taxon>
        <taxon>Zoogloeaceae</taxon>
        <taxon>Thauera</taxon>
    </lineage>
</organism>
<comment type="caution">
    <text evidence="3">The sequence shown here is derived from an EMBL/GenBank/DDBJ whole genome shotgun (WGS) entry which is preliminary data.</text>
</comment>